<evidence type="ECO:0000313" key="5">
    <source>
        <dbReference type="EMBL" id="SDJ86129.1"/>
    </source>
</evidence>
<dbReference type="PIRSF" id="PIRSF029755">
    <property type="entry name" value="UCP029755"/>
    <property type="match status" value="1"/>
</dbReference>
<dbReference type="SUPFAM" id="SSF160920">
    <property type="entry name" value="PSTPO5379-like"/>
    <property type="match status" value="1"/>
</dbReference>
<dbReference type="PANTHER" id="PTHR32022:SF10">
    <property type="entry name" value="D-GLUTAMATE CYCLASE, MITOCHONDRIAL"/>
    <property type="match status" value="1"/>
</dbReference>
<keyword evidence="2 3" id="KW-0456">Lyase</keyword>
<keyword evidence="6" id="KW-1185">Reference proteome</keyword>
<dbReference type="FunFam" id="3.30.2040.10:FF:000001">
    <property type="entry name" value="D-glutamate cyclase, mitochondrial"/>
    <property type="match status" value="1"/>
</dbReference>
<dbReference type="OrthoDB" id="149585at2"/>
<dbReference type="EC" id="4.2.1.-" evidence="3"/>
<gene>
    <name evidence="5" type="ORF">SAMN05421806_10332</name>
</gene>
<sequence>MTRHGAHLTDRHAPYESGQLPLHRRKPRAARAHFRAGADEPTAGWAPGHTQVNLISVPADWAYDTLLFCQRNPKPCPVLDVTDKGEWRTRLAPGADLRTDLPRYRVWQDGELTDEPRDVTGWWREDLVTFLIGCSFTFEAALTAAGIPMRHVEQGRNVPMYLTDRPCRSAGRLSGRMVVSMRPIPPELLSTAIRETALLPAVHGSPVHCGDPSVLGIEDLGRPDFGDPVDIRPGEIPVFWGCGVTPQAAVMESRPPFALTHAPGRMLITDTRDDTYRVI</sequence>
<dbReference type="AlphaFoldDB" id="A0A1G8X653"/>
<proteinExistence type="inferred from homology"/>
<dbReference type="STRING" id="417292.SAMN05421806_10332"/>
<evidence type="ECO:0000256" key="1">
    <source>
        <dbReference type="ARBA" id="ARBA00007896"/>
    </source>
</evidence>
<protein>
    <recommendedName>
        <fullName evidence="3">Putative hydro-lyase SAMN05421806_10332</fullName>
        <ecNumber evidence="3">4.2.1.-</ecNumber>
    </recommendedName>
</protein>
<dbReference type="Pfam" id="PF07286">
    <property type="entry name" value="D-Glu_cyclase"/>
    <property type="match status" value="1"/>
</dbReference>
<dbReference type="RefSeq" id="WP_093608403.1">
    <property type="nucleotide sequence ID" value="NZ_FNFF01000003.1"/>
</dbReference>
<dbReference type="HAMAP" id="MF_01830">
    <property type="entry name" value="Hydro_lyase"/>
    <property type="match status" value="1"/>
</dbReference>
<dbReference type="PANTHER" id="PTHR32022">
    <property type="entry name" value="D-GLUTAMATE CYCLASE, MITOCHONDRIAL"/>
    <property type="match status" value="1"/>
</dbReference>
<dbReference type="NCBIfam" id="NF003969">
    <property type="entry name" value="PRK05463.1"/>
    <property type="match status" value="1"/>
</dbReference>
<feature type="region of interest" description="Disordered" evidence="4">
    <location>
        <begin position="1"/>
        <end position="45"/>
    </location>
</feature>
<dbReference type="GO" id="GO:0016829">
    <property type="term" value="F:lyase activity"/>
    <property type="evidence" value="ECO:0007669"/>
    <property type="project" value="UniProtKB-KW"/>
</dbReference>
<dbReference type="InterPro" id="IPR038021">
    <property type="entry name" value="Putative_hydro-lyase"/>
</dbReference>
<name>A0A1G8X653_9ACTN</name>
<evidence type="ECO:0000256" key="4">
    <source>
        <dbReference type="SAM" id="MobiDB-lite"/>
    </source>
</evidence>
<reference evidence="5 6" key="1">
    <citation type="submission" date="2016-10" db="EMBL/GenBank/DDBJ databases">
        <authorList>
            <person name="de Groot N.N."/>
        </authorList>
    </citation>
    <scope>NUCLEOTIDE SEQUENCE [LARGE SCALE GENOMIC DNA]</scope>
    <source>
        <strain evidence="5 6">CGMCC 4.5727</strain>
    </source>
</reference>
<dbReference type="InterPro" id="IPR009906">
    <property type="entry name" value="D-Glu_cyclase"/>
</dbReference>
<feature type="compositionally biased region" description="Basic residues" evidence="4">
    <location>
        <begin position="22"/>
        <end position="34"/>
    </location>
</feature>
<evidence type="ECO:0000256" key="3">
    <source>
        <dbReference type="HAMAP-Rule" id="MF_01830"/>
    </source>
</evidence>
<accession>A0A1G8X653</accession>
<dbReference type="InterPro" id="IPR016938">
    <property type="entry name" value="UPF0317"/>
</dbReference>
<comment type="similarity">
    <text evidence="1 3">Belongs to the D-glutamate cyclase family.</text>
</comment>
<organism evidence="5 6">
    <name type="scientific">Streptomyces indicus</name>
    <dbReference type="NCBI Taxonomy" id="417292"/>
    <lineage>
        <taxon>Bacteria</taxon>
        <taxon>Bacillati</taxon>
        <taxon>Actinomycetota</taxon>
        <taxon>Actinomycetes</taxon>
        <taxon>Kitasatosporales</taxon>
        <taxon>Streptomycetaceae</taxon>
        <taxon>Streptomyces</taxon>
    </lineage>
</organism>
<evidence type="ECO:0000256" key="2">
    <source>
        <dbReference type="ARBA" id="ARBA00023239"/>
    </source>
</evidence>
<evidence type="ECO:0000313" key="6">
    <source>
        <dbReference type="Proteomes" id="UP000199155"/>
    </source>
</evidence>
<dbReference type="EMBL" id="FNFF01000003">
    <property type="protein sequence ID" value="SDJ86129.1"/>
    <property type="molecule type" value="Genomic_DNA"/>
</dbReference>
<dbReference type="Proteomes" id="UP000199155">
    <property type="component" value="Unassembled WGS sequence"/>
</dbReference>
<dbReference type="Gene3D" id="3.30.2040.10">
    <property type="entry name" value="PSTPO5379-like domain"/>
    <property type="match status" value="1"/>
</dbReference>
<dbReference type="Gene3D" id="3.40.1640.10">
    <property type="entry name" value="PSTPO5379-like"/>
    <property type="match status" value="1"/>
</dbReference>